<dbReference type="InterPro" id="IPR051313">
    <property type="entry name" value="Bact_iron-sidero_bind"/>
</dbReference>
<feature type="domain" description="Fe/B12 periplasmic-binding" evidence="7">
    <location>
        <begin position="81"/>
        <end position="340"/>
    </location>
</feature>
<feature type="region of interest" description="Disordered" evidence="5">
    <location>
        <begin position="35"/>
        <end position="61"/>
    </location>
</feature>
<protein>
    <submittedName>
        <fullName evidence="8">ABC transporter substrate-binding protein</fullName>
    </submittedName>
</protein>
<dbReference type="Pfam" id="PF01497">
    <property type="entry name" value="Peripla_BP_2"/>
    <property type="match status" value="1"/>
</dbReference>
<keyword evidence="4 6" id="KW-0732">Signal</keyword>
<gene>
    <name evidence="8" type="ORF">E6C55_27725</name>
</gene>
<evidence type="ECO:0000313" key="8">
    <source>
        <dbReference type="EMBL" id="THF73784.1"/>
    </source>
</evidence>
<dbReference type="PANTHER" id="PTHR30532">
    <property type="entry name" value="IRON III DICITRATE-BINDING PERIPLASMIC PROTEIN"/>
    <property type="match status" value="1"/>
</dbReference>
<dbReference type="PANTHER" id="PTHR30532:SF1">
    <property type="entry name" value="IRON(3+)-HYDROXAMATE-BINDING PROTEIN FHUD"/>
    <property type="match status" value="1"/>
</dbReference>
<dbReference type="GO" id="GO:0030288">
    <property type="term" value="C:outer membrane-bounded periplasmic space"/>
    <property type="evidence" value="ECO:0007669"/>
    <property type="project" value="TreeGrafter"/>
</dbReference>
<dbReference type="AlphaFoldDB" id="A0A4S4BJD5"/>
<evidence type="ECO:0000256" key="2">
    <source>
        <dbReference type="ARBA" id="ARBA00008814"/>
    </source>
</evidence>
<sequence>MHRKLFTSRRSAVLSVCALSSVLLLGGCGSNSDSGSSGSSASPAASPSASSASSATASPSASVESREYTHLMGTITLEGKPERIVAPYLEDALVTLGITPAAKWAYGDLVQEYLEPYIKDVPKLDFTDGLNKEALVGTDPDLIVLYTPDLAAEGAYDQFSQIAPTYVFQDATVSWKDTLNVIGDMTGTSDKADAAIAEYDSKVADAKEKLQPYVEGKTFAVIRAKPKEIQLMDGTYYSGPVLYADLGLTPHKLVKEWSWDYAQALSLEKLPELDADYLFILVQGEQSRPLLEEFQSSALWQSLPAVKAGHAYEMPSNYWMASGAIANSLKIDDVVRTLVP</sequence>
<dbReference type="PROSITE" id="PS50983">
    <property type="entry name" value="FE_B12_PBP"/>
    <property type="match status" value="1"/>
</dbReference>
<dbReference type="PROSITE" id="PS51257">
    <property type="entry name" value="PROKAR_LIPOPROTEIN"/>
    <property type="match status" value="1"/>
</dbReference>
<dbReference type="SUPFAM" id="SSF53807">
    <property type="entry name" value="Helical backbone' metal receptor"/>
    <property type="match status" value="1"/>
</dbReference>
<evidence type="ECO:0000256" key="6">
    <source>
        <dbReference type="SAM" id="SignalP"/>
    </source>
</evidence>
<comment type="caution">
    <text evidence="8">The sequence shown here is derived from an EMBL/GenBank/DDBJ whole genome shotgun (WGS) entry which is preliminary data.</text>
</comment>
<evidence type="ECO:0000256" key="3">
    <source>
        <dbReference type="ARBA" id="ARBA00022448"/>
    </source>
</evidence>
<comment type="subcellular location">
    <subcellularLocation>
        <location evidence="1">Cell envelope</location>
    </subcellularLocation>
</comment>
<keyword evidence="3" id="KW-0813">Transport</keyword>
<dbReference type="Proteomes" id="UP000310636">
    <property type="component" value="Unassembled WGS sequence"/>
</dbReference>
<comment type="similarity">
    <text evidence="2">Belongs to the bacterial solute-binding protein 8 family.</text>
</comment>
<proteinExistence type="inferred from homology"/>
<evidence type="ECO:0000259" key="7">
    <source>
        <dbReference type="PROSITE" id="PS50983"/>
    </source>
</evidence>
<dbReference type="Gene3D" id="3.40.50.1980">
    <property type="entry name" value="Nitrogenase molybdenum iron protein domain"/>
    <property type="match status" value="2"/>
</dbReference>
<dbReference type="EMBL" id="SSOB01000049">
    <property type="protein sequence ID" value="THF73784.1"/>
    <property type="molecule type" value="Genomic_DNA"/>
</dbReference>
<evidence type="ECO:0000256" key="5">
    <source>
        <dbReference type="SAM" id="MobiDB-lite"/>
    </source>
</evidence>
<evidence type="ECO:0000256" key="1">
    <source>
        <dbReference type="ARBA" id="ARBA00004196"/>
    </source>
</evidence>
<dbReference type="RefSeq" id="WP_136373084.1">
    <property type="nucleotide sequence ID" value="NZ_SSOB01000049.1"/>
</dbReference>
<organism evidence="8 9">
    <name type="scientific">Cohnella fermenti</name>
    <dbReference type="NCBI Taxonomy" id="2565925"/>
    <lineage>
        <taxon>Bacteria</taxon>
        <taxon>Bacillati</taxon>
        <taxon>Bacillota</taxon>
        <taxon>Bacilli</taxon>
        <taxon>Bacillales</taxon>
        <taxon>Paenibacillaceae</taxon>
        <taxon>Cohnella</taxon>
    </lineage>
</organism>
<name>A0A4S4BJD5_9BACL</name>
<feature type="chain" id="PRO_5038379631" evidence="6">
    <location>
        <begin position="27"/>
        <end position="340"/>
    </location>
</feature>
<keyword evidence="9" id="KW-1185">Reference proteome</keyword>
<evidence type="ECO:0000313" key="9">
    <source>
        <dbReference type="Proteomes" id="UP000310636"/>
    </source>
</evidence>
<dbReference type="InterPro" id="IPR002491">
    <property type="entry name" value="ABC_transptr_periplasmic_BD"/>
</dbReference>
<accession>A0A4S4BJD5</accession>
<reference evidence="8 9" key="1">
    <citation type="submission" date="2019-04" db="EMBL/GenBank/DDBJ databases">
        <title>Cohnella sp. nov. isolated from preserved vegetables.</title>
        <authorList>
            <person name="Lin S.-Y."/>
            <person name="Hung M.-H."/>
            <person name="Young C.-C."/>
        </authorList>
    </citation>
    <scope>NUCLEOTIDE SEQUENCE [LARGE SCALE GENOMIC DNA]</scope>
    <source>
        <strain evidence="8 9">CC-MHH1044</strain>
    </source>
</reference>
<dbReference type="GO" id="GO:1901678">
    <property type="term" value="P:iron coordination entity transport"/>
    <property type="evidence" value="ECO:0007669"/>
    <property type="project" value="UniProtKB-ARBA"/>
</dbReference>
<dbReference type="OrthoDB" id="2417096at2"/>
<evidence type="ECO:0000256" key="4">
    <source>
        <dbReference type="ARBA" id="ARBA00022729"/>
    </source>
</evidence>
<feature type="signal peptide" evidence="6">
    <location>
        <begin position="1"/>
        <end position="26"/>
    </location>
</feature>